<keyword evidence="3" id="KW-1185">Reference proteome</keyword>
<dbReference type="AlphaFoldDB" id="A0A1Z3HN26"/>
<dbReference type="Proteomes" id="UP000191901">
    <property type="component" value="Chromosome"/>
</dbReference>
<evidence type="ECO:0000313" key="3">
    <source>
        <dbReference type="Proteomes" id="UP000191901"/>
    </source>
</evidence>
<sequence>MLKKLILKKGATLVFPLASMIETGNHIAKTRTRQRRELAVSLAEKMKMAADETTPWAAFADLLPVDFLLHYTGRQHLVGSPMPDRLRHKENPPAIMAEG</sequence>
<organism evidence="2 3">
    <name type="scientific">Halomicronema hongdechloris C2206</name>
    <dbReference type="NCBI Taxonomy" id="1641165"/>
    <lineage>
        <taxon>Bacteria</taxon>
        <taxon>Bacillati</taxon>
        <taxon>Cyanobacteriota</taxon>
        <taxon>Cyanophyceae</taxon>
        <taxon>Nodosilineales</taxon>
        <taxon>Nodosilineaceae</taxon>
        <taxon>Halomicronema</taxon>
    </lineage>
</organism>
<reference evidence="2 3" key="1">
    <citation type="journal article" date="2016" name="Biochim. Biophys. Acta">
        <title>Characterization of red-shifted phycobilisomes isolated from the chlorophyll f-containing cyanobacterium Halomicronema hongdechloris.</title>
        <authorList>
            <person name="Li Y."/>
            <person name="Lin Y."/>
            <person name="Garvey C.J."/>
            <person name="Birch D."/>
            <person name="Corkery R.W."/>
            <person name="Loughlin P.C."/>
            <person name="Scheer H."/>
            <person name="Willows R.D."/>
            <person name="Chen M."/>
        </authorList>
    </citation>
    <scope>NUCLEOTIDE SEQUENCE [LARGE SCALE GENOMIC DNA]</scope>
    <source>
        <strain evidence="2 3">C2206</strain>
    </source>
</reference>
<evidence type="ECO:0000313" key="2">
    <source>
        <dbReference type="EMBL" id="ASC71675.1"/>
    </source>
</evidence>
<accession>A0A1Z3HN26</accession>
<proteinExistence type="predicted"/>
<dbReference type="EMBL" id="CP021983">
    <property type="protein sequence ID" value="ASC71675.1"/>
    <property type="molecule type" value="Genomic_DNA"/>
</dbReference>
<evidence type="ECO:0000256" key="1">
    <source>
        <dbReference type="SAM" id="MobiDB-lite"/>
    </source>
</evidence>
<gene>
    <name evidence="2" type="ORF">XM38_026290</name>
</gene>
<dbReference type="KEGG" id="hhg:XM38_026290"/>
<feature type="region of interest" description="Disordered" evidence="1">
    <location>
        <begin position="79"/>
        <end position="99"/>
    </location>
</feature>
<name>A0A1Z3HN26_9CYAN</name>
<protein>
    <submittedName>
        <fullName evidence="2">Uncharacterized protein</fullName>
    </submittedName>
</protein>